<dbReference type="GO" id="GO:0006508">
    <property type="term" value="P:proteolysis"/>
    <property type="evidence" value="ECO:0007669"/>
    <property type="project" value="UniProtKB-KW"/>
</dbReference>
<protein>
    <submittedName>
        <fullName evidence="3">Protease complex subunit PrcB family protein</fullName>
    </submittedName>
</protein>
<keyword evidence="1" id="KW-0732">Signal</keyword>
<dbReference type="RefSeq" id="WP_147101747.1">
    <property type="nucleotide sequence ID" value="NZ_VOOS01000006.1"/>
</dbReference>
<dbReference type="AlphaFoldDB" id="A0A5C6RPG7"/>
<dbReference type="Pfam" id="PF14343">
    <property type="entry name" value="PrcB_C"/>
    <property type="match status" value="1"/>
</dbReference>
<keyword evidence="4" id="KW-1185">Reference proteome</keyword>
<keyword evidence="3" id="KW-0378">Hydrolase</keyword>
<feature type="domain" description="PrcB C-terminal" evidence="2">
    <location>
        <begin position="83"/>
        <end position="138"/>
    </location>
</feature>
<dbReference type="EMBL" id="VOOS01000006">
    <property type="protein sequence ID" value="TXB63869.1"/>
    <property type="molecule type" value="Genomic_DNA"/>
</dbReference>
<reference evidence="3 4" key="1">
    <citation type="submission" date="2019-08" db="EMBL/GenBank/DDBJ databases">
        <title>Genome of Vicingus serpentipes NCIMB 15042.</title>
        <authorList>
            <person name="Bowman J.P."/>
        </authorList>
    </citation>
    <scope>NUCLEOTIDE SEQUENCE [LARGE SCALE GENOMIC DNA]</scope>
    <source>
        <strain evidence="3 4">NCIMB 15042</strain>
    </source>
</reference>
<dbReference type="Proteomes" id="UP000321721">
    <property type="component" value="Unassembled WGS sequence"/>
</dbReference>
<evidence type="ECO:0000313" key="4">
    <source>
        <dbReference type="Proteomes" id="UP000321721"/>
    </source>
</evidence>
<dbReference type="PROSITE" id="PS51257">
    <property type="entry name" value="PROKAR_LIPOPROTEIN"/>
    <property type="match status" value="1"/>
</dbReference>
<proteinExistence type="predicted"/>
<accession>A0A5C6RPG7</accession>
<dbReference type="OrthoDB" id="1442131at2"/>
<dbReference type="GO" id="GO:0008233">
    <property type="term" value="F:peptidase activity"/>
    <property type="evidence" value="ECO:0007669"/>
    <property type="project" value="UniProtKB-KW"/>
</dbReference>
<feature type="signal peptide" evidence="1">
    <location>
        <begin position="1"/>
        <end position="18"/>
    </location>
</feature>
<evidence type="ECO:0000259" key="2">
    <source>
        <dbReference type="Pfam" id="PF14343"/>
    </source>
</evidence>
<evidence type="ECO:0000256" key="1">
    <source>
        <dbReference type="SAM" id="SignalP"/>
    </source>
</evidence>
<evidence type="ECO:0000313" key="3">
    <source>
        <dbReference type="EMBL" id="TXB63869.1"/>
    </source>
</evidence>
<comment type="caution">
    <text evidence="3">The sequence shown here is derived from an EMBL/GenBank/DDBJ whole genome shotgun (WGS) entry which is preliminary data.</text>
</comment>
<name>A0A5C6RPG7_9FLAO</name>
<feature type="chain" id="PRO_5022715438" evidence="1">
    <location>
        <begin position="19"/>
        <end position="156"/>
    </location>
</feature>
<dbReference type="InterPro" id="IPR025748">
    <property type="entry name" value="PrcB_C_dom"/>
</dbReference>
<gene>
    <name evidence="3" type="ORF">FRY74_11470</name>
</gene>
<keyword evidence="3" id="KW-0645">Protease</keyword>
<sequence>MKYLTIILSIILFSCANTKNTTSNIIEIPFKSIEKSTNGGFENPTTKVITSQAGFEDIWQKIWSRTSDTPQIPKIDFAKNQLLLVAIGAKNNGGYGLEIEKITETKNEIIVNYFETKAGEKCLTTQAIVFPFELIEIKKSIKKINFNSSEKTIDCN</sequence>
<organism evidence="3 4">
    <name type="scientific">Vicingus serpentipes</name>
    <dbReference type="NCBI Taxonomy" id="1926625"/>
    <lineage>
        <taxon>Bacteria</taxon>
        <taxon>Pseudomonadati</taxon>
        <taxon>Bacteroidota</taxon>
        <taxon>Flavobacteriia</taxon>
        <taxon>Flavobacteriales</taxon>
        <taxon>Vicingaceae</taxon>
        <taxon>Vicingus</taxon>
    </lineage>
</organism>